<proteinExistence type="predicted"/>
<keyword evidence="3" id="KW-1185">Reference proteome</keyword>
<protein>
    <recommendedName>
        <fullName evidence="4">LigA protein</fullName>
    </recommendedName>
</protein>
<accession>A0ABX8FSU5</accession>
<dbReference type="RefSeq" id="WP_215120127.1">
    <property type="nucleotide sequence ID" value="NZ_CP075896.1"/>
</dbReference>
<name>A0ABX8FSU5_9ACTN</name>
<evidence type="ECO:0000313" key="3">
    <source>
        <dbReference type="Proteomes" id="UP000679629"/>
    </source>
</evidence>
<dbReference type="EMBL" id="CP075896">
    <property type="protein sequence ID" value="QWB24280.1"/>
    <property type="molecule type" value="Genomic_DNA"/>
</dbReference>
<gene>
    <name evidence="2" type="ORF">KJK29_17685</name>
</gene>
<feature type="region of interest" description="Disordered" evidence="1">
    <location>
        <begin position="152"/>
        <end position="182"/>
    </location>
</feature>
<reference evidence="3" key="1">
    <citation type="submission" date="2021-05" db="EMBL/GenBank/DDBJ databases">
        <title>Direct Submission.</title>
        <authorList>
            <person name="Li K."/>
            <person name="Gao J."/>
        </authorList>
    </citation>
    <scope>NUCLEOTIDE SEQUENCE [LARGE SCALE GENOMIC DNA]</scope>
    <source>
        <strain evidence="3">MG62</strain>
    </source>
</reference>
<feature type="region of interest" description="Disordered" evidence="1">
    <location>
        <begin position="195"/>
        <end position="223"/>
    </location>
</feature>
<evidence type="ECO:0008006" key="4">
    <source>
        <dbReference type="Google" id="ProtNLM"/>
    </source>
</evidence>
<organism evidence="2 3">
    <name type="scientific">Streptomyces koelreuteriae</name>
    <dbReference type="NCBI Taxonomy" id="2838015"/>
    <lineage>
        <taxon>Bacteria</taxon>
        <taxon>Bacillati</taxon>
        <taxon>Actinomycetota</taxon>
        <taxon>Actinomycetes</taxon>
        <taxon>Kitasatosporales</taxon>
        <taxon>Streptomycetaceae</taxon>
        <taxon>Streptomyces</taxon>
    </lineage>
</organism>
<feature type="region of interest" description="Disordered" evidence="1">
    <location>
        <begin position="25"/>
        <end position="52"/>
    </location>
</feature>
<dbReference type="PROSITE" id="PS51257">
    <property type="entry name" value="PROKAR_LIPOPROTEIN"/>
    <property type="match status" value="1"/>
</dbReference>
<evidence type="ECO:0000256" key="1">
    <source>
        <dbReference type="SAM" id="MobiDB-lite"/>
    </source>
</evidence>
<sequence>MGRSGSVAVVVAGLVLAVGGCGGGGGDDTDGLTGSAGPAGRKSASATPVSPPSEELVKWAGEVCESTVALKDLRTESAADLKEIRGEDEGDLLAGATALGYLSGTPSAVDRVRSDLEDLGPSGVRAADRMLDALRKKVNGVAAKLEAVSPAVGLEDAPESAEDVDKQVQTLTPPKPDLPELAEKDPRLAAAYRKADQCAPGWQPGDTDPSTPDPSGPLPEAADGKNFAACSDGACEVLVTSTADITANGTKVHVTVADEHVTFRTDGTVIQLGGTGGEAGFGDALKATIVAHDRNGAVLRFSTP</sequence>
<evidence type="ECO:0000313" key="2">
    <source>
        <dbReference type="EMBL" id="QWB24280.1"/>
    </source>
</evidence>
<dbReference type="Proteomes" id="UP000679629">
    <property type="component" value="Chromosome"/>
</dbReference>